<evidence type="ECO:0000256" key="5">
    <source>
        <dbReference type="ARBA" id="ARBA00022942"/>
    </source>
</evidence>
<evidence type="ECO:0000256" key="6">
    <source>
        <dbReference type="ARBA" id="ARBA00023242"/>
    </source>
</evidence>
<sequence length="294" mass="31637">MFRNSYDNDSITYSPTGRLFQVEYALEAIKQGSASVGLVSKTHAVLVALKRNAEELGSYQKKIIRIDNHLGIALAGLAPDARVLSNFMRQQAMSSKMIYNRPIPVSRVASEIGDKAQKNTQVYGKRPYGVGLLVAGYDETGPHLFEFLPSGTVLEYFGAAIGARSQSARTYLERSFESFADCSAEELVLHGLRALRDTLAQDKELTIQNTSIGVVGLDSPFKLYDNEEVGEWLEKLGDVGSSRGRRQAEEAAAEAAAASAAAEAADTDAPTTDAPAADDEAAADLPAEPIETDD</sequence>
<dbReference type="InterPro" id="IPR035144">
    <property type="entry name" value="Proteasome_alpha1"/>
</dbReference>
<dbReference type="Proteomes" id="UP001498771">
    <property type="component" value="Unassembled WGS sequence"/>
</dbReference>
<dbReference type="Gene3D" id="3.60.20.10">
    <property type="entry name" value="Glutamine Phosphoribosylpyrophosphate, subunit 1, domain 1"/>
    <property type="match status" value="1"/>
</dbReference>
<evidence type="ECO:0000256" key="8">
    <source>
        <dbReference type="SAM" id="MobiDB-lite"/>
    </source>
</evidence>
<accession>A0ABR1F741</accession>
<comment type="subcellular location">
    <subcellularLocation>
        <location evidence="3">Cytoplasm</location>
    </subcellularLocation>
    <subcellularLocation>
        <location evidence="2">Nucleus</location>
    </subcellularLocation>
</comment>
<comment type="similarity">
    <text evidence="7">Belongs to the peptidase T1A family.</text>
</comment>
<comment type="function">
    <text evidence="1">The proteasome degrades poly-ubiquitinated proteins in the cytoplasm and in the nucleus. It is essential for the regulated turnover of proteins and for the removal of misfolded proteins. The proteasome is a multicatalytic proteinase complex that is characterized by its ability to cleave peptides with Arg, Phe, Tyr, Leu, and Glu adjacent to the leaving group at neutral or slightly basic pH. It has an ATP-dependent proteolytic activity.</text>
</comment>
<organism evidence="10 11">
    <name type="scientific">Myxozyma melibiosi</name>
    <dbReference type="NCBI Taxonomy" id="54550"/>
    <lineage>
        <taxon>Eukaryota</taxon>
        <taxon>Fungi</taxon>
        <taxon>Dikarya</taxon>
        <taxon>Ascomycota</taxon>
        <taxon>Saccharomycotina</taxon>
        <taxon>Lipomycetes</taxon>
        <taxon>Lipomycetales</taxon>
        <taxon>Lipomycetaceae</taxon>
        <taxon>Myxozyma</taxon>
    </lineage>
</organism>
<feature type="compositionally biased region" description="Low complexity" evidence="8">
    <location>
        <begin position="253"/>
        <end position="275"/>
    </location>
</feature>
<gene>
    <name evidence="10" type="ORF">BZA70DRAFT_276732</name>
</gene>
<evidence type="ECO:0000256" key="4">
    <source>
        <dbReference type="ARBA" id="ARBA00022490"/>
    </source>
</evidence>
<dbReference type="InterPro" id="IPR029055">
    <property type="entry name" value="Ntn_hydrolases_N"/>
</dbReference>
<dbReference type="InterPro" id="IPR023332">
    <property type="entry name" value="Proteasome_alpha-type"/>
</dbReference>
<evidence type="ECO:0000259" key="9">
    <source>
        <dbReference type="SMART" id="SM00948"/>
    </source>
</evidence>
<reference evidence="10 11" key="1">
    <citation type="submission" date="2024-03" db="EMBL/GenBank/DDBJ databases">
        <title>Genome-scale model development and genomic sequencing of the oleaginous clade Lipomyces.</title>
        <authorList>
            <consortium name="Lawrence Berkeley National Laboratory"/>
            <person name="Czajka J.J."/>
            <person name="Han Y."/>
            <person name="Kim J."/>
            <person name="Mondo S.J."/>
            <person name="Hofstad B.A."/>
            <person name="Robles A."/>
            <person name="Haridas S."/>
            <person name="Riley R."/>
            <person name="LaButti K."/>
            <person name="Pangilinan J."/>
            <person name="Andreopoulos W."/>
            <person name="Lipzen A."/>
            <person name="Yan J."/>
            <person name="Wang M."/>
            <person name="Ng V."/>
            <person name="Grigoriev I.V."/>
            <person name="Spatafora J.W."/>
            <person name="Magnuson J.K."/>
            <person name="Baker S.E."/>
            <person name="Pomraning K.R."/>
        </authorList>
    </citation>
    <scope>NUCLEOTIDE SEQUENCE [LARGE SCALE GENOMIC DNA]</scope>
    <source>
        <strain evidence="10 11">Phaff 52-87</strain>
    </source>
</reference>
<proteinExistence type="inferred from homology"/>
<name>A0ABR1F741_9ASCO</name>
<feature type="domain" description="Proteasome alpha-type subunits" evidence="9">
    <location>
        <begin position="6"/>
        <end position="28"/>
    </location>
</feature>
<evidence type="ECO:0000256" key="2">
    <source>
        <dbReference type="ARBA" id="ARBA00004123"/>
    </source>
</evidence>
<evidence type="ECO:0000256" key="7">
    <source>
        <dbReference type="PROSITE-ProRule" id="PRU00808"/>
    </source>
</evidence>
<dbReference type="Pfam" id="PF10584">
    <property type="entry name" value="Proteasome_A_N"/>
    <property type="match status" value="1"/>
</dbReference>
<evidence type="ECO:0000313" key="10">
    <source>
        <dbReference type="EMBL" id="KAK7205654.1"/>
    </source>
</evidence>
<comment type="caution">
    <text evidence="10">The sequence shown here is derived from an EMBL/GenBank/DDBJ whole genome shotgun (WGS) entry which is preliminary data.</text>
</comment>
<evidence type="ECO:0000256" key="1">
    <source>
        <dbReference type="ARBA" id="ARBA00003542"/>
    </source>
</evidence>
<feature type="region of interest" description="Disordered" evidence="8">
    <location>
        <begin position="240"/>
        <end position="294"/>
    </location>
</feature>
<dbReference type="RefSeq" id="XP_064768687.1">
    <property type="nucleotide sequence ID" value="XM_064912342.1"/>
</dbReference>
<dbReference type="InterPro" id="IPR050115">
    <property type="entry name" value="Proteasome_alpha"/>
</dbReference>
<dbReference type="InterPro" id="IPR001353">
    <property type="entry name" value="Proteasome_sua/b"/>
</dbReference>
<protein>
    <submittedName>
        <fullName evidence="10">Nucleophile aminohydrolase</fullName>
    </submittedName>
</protein>
<dbReference type="SMART" id="SM00948">
    <property type="entry name" value="Proteasome_A_N"/>
    <property type="match status" value="1"/>
</dbReference>
<dbReference type="EMBL" id="JBBJBU010000004">
    <property type="protein sequence ID" value="KAK7205654.1"/>
    <property type="molecule type" value="Genomic_DNA"/>
</dbReference>
<evidence type="ECO:0000313" key="11">
    <source>
        <dbReference type="Proteomes" id="UP001498771"/>
    </source>
</evidence>
<dbReference type="InterPro" id="IPR000426">
    <property type="entry name" value="Proteasome_asu_N"/>
</dbReference>
<dbReference type="Pfam" id="PF00227">
    <property type="entry name" value="Proteasome"/>
    <property type="match status" value="1"/>
</dbReference>
<keyword evidence="4" id="KW-0963">Cytoplasm</keyword>
<dbReference type="PANTHER" id="PTHR11599">
    <property type="entry name" value="PROTEASOME SUBUNIT ALPHA/BETA"/>
    <property type="match status" value="1"/>
</dbReference>
<dbReference type="GeneID" id="90037854"/>
<keyword evidence="11" id="KW-1185">Reference proteome</keyword>
<evidence type="ECO:0000256" key="3">
    <source>
        <dbReference type="ARBA" id="ARBA00004496"/>
    </source>
</evidence>
<keyword evidence="5 7" id="KW-0647">Proteasome</keyword>
<dbReference type="CDD" id="cd03749">
    <property type="entry name" value="proteasome_alpha_type_1"/>
    <property type="match status" value="1"/>
</dbReference>
<dbReference type="SUPFAM" id="SSF56235">
    <property type="entry name" value="N-terminal nucleophile aminohydrolases (Ntn hydrolases)"/>
    <property type="match status" value="1"/>
</dbReference>
<keyword evidence="6" id="KW-0539">Nucleus</keyword>
<dbReference type="PROSITE" id="PS51475">
    <property type="entry name" value="PROTEASOME_ALPHA_2"/>
    <property type="match status" value="1"/>
</dbReference>